<reference evidence="2 3" key="1">
    <citation type="submission" date="2024-04" db="EMBL/GenBank/DDBJ databases">
        <title>Complete genome sequence of Fusarium acuminatum.</title>
        <authorList>
            <person name="Lan B."/>
        </authorList>
    </citation>
    <scope>NUCLEOTIDE SEQUENCE [LARGE SCALE GENOMIC DNA]</scope>
    <source>
        <strain evidence="2">1A</strain>
    </source>
</reference>
<gene>
    <name evidence="2" type="ORF">QYS62_011493</name>
</gene>
<feature type="compositionally biased region" description="Basic and acidic residues" evidence="1">
    <location>
        <begin position="483"/>
        <end position="493"/>
    </location>
</feature>
<feature type="compositionally biased region" description="Low complexity" evidence="1">
    <location>
        <begin position="272"/>
        <end position="284"/>
    </location>
</feature>
<evidence type="ECO:0000256" key="1">
    <source>
        <dbReference type="SAM" id="MobiDB-lite"/>
    </source>
</evidence>
<name>A0ABZ2XES3_9HYPO</name>
<dbReference type="Proteomes" id="UP001489902">
    <property type="component" value="Chromosome 8"/>
</dbReference>
<feature type="compositionally biased region" description="Basic and acidic residues" evidence="1">
    <location>
        <begin position="516"/>
        <end position="526"/>
    </location>
</feature>
<feature type="region of interest" description="Disordered" evidence="1">
    <location>
        <begin position="53"/>
        <end position="83"/>
    </location>
</feature>
<feature type="region of interest" description="Disordered" evidence="1">
    <location>
        <begin position="135"/>
        <end position="170"/>
    </location>
</feature>
<feature type="compositionally biased region" description="Polar residues" evidence="1">
    <location>
        <begin position="56"/>
        <end position="67"/>
    </location>
</feature>
<dbReference type="InterPro" id="IPR018554">
    <property type="entry name" value="FRQ"/>
</dbReference>
<dbReference type="EMBL" id="CP151267">
    <property type="protein sequence ID" value="WZH50249.1"/>
    <property type="molecule type" value="Genomic_DNA"/>
</dbReference>
<sequence length="526" mass="57333">MPPMRPGGSFIMAGVVADAQVADPSSAHESPTHGTEPIREARILPLEQQYRPFGNQCHSTDHVSASDPNKDNMEIGGNDKGLACGTKPSSPVLPQLHLINVTPDFVRSAVLEISTKFQLSSDGHKIRWRGGSKDIKFSSYDSQESPAGDIDGSEKKHKRQKTGRFTTNESQFGGLSKDVPKFDSQLCARVKSFRYKPLFAQQDSSVRHTSGDASVCSSMAVEDHNPGESGSGLGLNYAGGSAVKWQRHGGAITYYSGAPFCTDLSGDLADLSPTTRTPSSARTPKVSQQPSDFVRPPRRTASGSFISYRPLTDRCQDLPQQTSALVEDNNEVQGLMNDGSERSSDIELDLIWNDDQQEMGQQPLEACGLGGVLPDDHFTVVVDTKRPKQDLLPSASEPQIGRSNESIERIIRRRAAMPTSYPVLGDSEAKTIEESRSIEIECLSWRMERLTPVPLPPPASFFPPFSTDNSSSGEDDDPSIDADNARSSEEHMSRGTNSWHSTGYSTGVDAGEVPDESSRDMEHVRY</sequence>
<dbReference type="Pfam" id="PF09421">
    <property type="entry name" value="FRQ"/>
    <property type="match status" value="2"/>
</dbReference>
<organism evidence="2 3">
    <name type="scientific">Fusarium acuminatum</name>
    <dbReference type="NCBI Taxonomy" id="5515"/>
    <lineage>
        <taxon>Eukaryota</taxon>
        <taxon>Fungi</taxon>
        <taxon>Dikarya</taxon>
        <taxon>Ascomycota</taxon>
        <taxon>Pezizomycotina</taxon>
        <taxon>Sordariomycetes</taxon>
        <taxon>Hypocreomycetidae</taxon>
        <taxon>Hypocreales</taxon>
        <taxon>Nectriaceae</taxon>
        <taxon>Fusarium</taxon>
        <taxon>Fusarium tricinctum species complex</taxon>
    </lineage>
</organism>
<keyword evidence="3" id="KW-1185">Reference proteome</keyword>
<feature type="compositionally biased region" description="Polar residues" evidence="1">
    <location>
        <begin position="494"/>
        <end position="505"/>
    </location>
</feature>
<evidence type="ECO:0000313" key="2">
    <source>
        <dbReference type="EMBL" id="WZH50249.1"/>
    </source>
</evidence>
<feature type="region of interest" description="Disordered" evidence="1">
    <location>
        <begin position="271"/>
        <end position="304"/>
    </location>
</feature>
<proteinExistence type="predicted"/>
<feature type="region of interest" description="Disordered" evidence="1">
    <location>
        <begin position="456"/>
        <end position="526"/>
    </location>
</feature>
<protein>
    <submittedName>
        <fullName evidence="2">Frequency clock protein</fullName>
    </submittedName>
</protein>
<accession>A0ABZ2XES3</accession>
<evidence type="ECO:0000313" key="3">
    <source>
        <dbReference type="Proteomes" id="UP001489902"/>
    </source>
</evidence>